<accession>F8P7F2</accession>
<dbReference type="RefSeq" id="XP_007322325.1">
    <property type="nucleotide sequence ID" value="XM_007322263.1"/>
</dbReference>
<gene>
    <name evidence="2" type="ORF">SERLADRAFT_441721</name>
</gene>
<feature type="compositionally biased region" description="Basic and acidic residues" evidence="1">
    <location>
        <begin position="10"/>
        <end position="19"/>
    </location>
</feature>
<dbReference type="AlphaFoldDB" id="F8P7F2"/>
<feature type="region of interest" description="Disordered" evidence="1">
    <location>
        <begin position="1"/>
        <end position="47"/>
    </location>
</feature>
<organism>
    <name type="scientific">Serpula lacrymans var. lacrymans (strain S7.9)</name>
    <name type="common">Dry rot fungus</name>
    <dbReference type="NCBI Taxonomy" id="578457"/>
    <lineage>
        <taxon>Eukaryota</taxon>
        <taxon>Fungi</taxon>
        <taxon>Dikarya</taxon>
        <taxon>Basidiomycota</taxon>
        <taxon>Agaricomycotina</taxon>
        <taxon>Agaricomycetes</taxon>
        <taxon>Agaricomycetidae</taxon>
        <taxon>Boletales</taxon>
        <taxon>Coniophorineae</taxon>
        <taxon>Serpulaceae</taxon>
        <taxon>Serpula</taxon>
    </lineage>
</organism>
<dbReference type="GeneID" id="18815577"/>
<proteinExistence type="predicted"/>
<evidence type="ECO:0000313" key="2">
    <source>
        <dbReference type="EMBL" id="EGO21368.1"/>
    </source>
</evidence>
<feature type="region of interest" description="Disordered" evidence="1">
    <location>
        <begin position="86"/>
        <end position="121"/>
    </location>
</feature>
<dbReference type="HOGENOM" id="CLU_1482850_0_0_1"/>
<dbReference type="KEGG" id="sla:SERLADRAFT_441721"/>
<feature type="compositionally biased region" description="Low complexity" evidence="1">
    <location>
        <begin position="86"/>
        <end position="96"/>
    </location>
</feature>
<dbReference type="OrthoDB" id="2895259at2759"/>
<evidence type="ECO:0008006" key="3">
    <source>
        <dbReference type="Google" id="ProtNLM"/>
    </source>
</evidence>
<dbReference type="EMBL" id="GL945439">
    <property type="protein sequence ID" value="EGO21368.1"/>
    <property type="molecule type" value="Genomic_DNA"/>
</dbReference>
<sequence>MTTAAFGEWRGPREERDTPEMGMGELWDALPPLEPQPPTSQEAGLEQYVQTRIEQEQKRLHDLYETQLREAKEEVDELLAKLRLATSSSSTSAPAASAPPPPTTQPKRVDRTRTALQKPENFDGDRKKYKAFREALMLNFEDDEEYFADERRKIAYVLSFMTGGAAAAFRTEWMETKMARRM</sequence>
<protein>
    <recommendedName>
        <fullName evidence="3">DUF4939 domain-containing protein</fullName>
    </recommendedName>
</protein>
<name>F8P7F2_SERL9</name>
<evidence type="ECO:0000256" key="1">
    <source>
        <dbReference type="SAM" id="MobiDB-lite"/>
    </source>
</evidence>
<dbReference type="Proteomes" id="UP000008064">
    <property type="component" value="Unassembled WGS sequence"/>
</dbReference>
<reference evidence="2" key="1">
    <citation type="submission" date="2011-04" db="EMBL/GenBank/DDBJ databases">
        <title>Evolution of plant cell wall degrading machinery underlies the functional diversity of forest fungi.</title>
        <authorList>
            <consortium name="US DOE Joint Genome Institute (JGI-PGF)"/>
            <person name="Eastwood D.C."/>
            <person name="Floudas D."/>
            <person name="Binder M."/>
            <person name="Majcherczyk A."/>
            <person name="Schneider P."/>
            <person name="Aerts A."/>
            <person name="Asiegbu F.O."/>
            <person name="Baker S.E."/>
            <person name="Barry K."/>
            <person name="Bendiksby M."/>
            <person name="Blumentritt M."/>
            <person name="Coutinho P.M."/>
            <person name="Cullen D."/>
            <person name="Cullen D."/>
            <person name="Gathman A."/>
            <person name="Goodell B."/>
            <person name="Henrissat B."/>
            <person name="Ihrmark K."/>
            <person name="Kauserud H."/>
            <person name="Kohler A."/>
            <person name="LaButti K."/>
            <person name="Lapidus A."/>
            <person name="Lavin J.L."/>
            <person name="Lee Y.-H."/>
            <person name="Lindquist E."/>
            <person name="Lilly W."/>
            <person name="Lucas S."/>
            <person name="Morin E."/>
            <person name="Murat C."/>
            <person name="Oguiza J.A."/>
            <person name="Park J."/>
            <person name="Pisabarro A.G."/>
            <person name="Riley R."/>
            <person name="Rosling A."/>
            <person name="Salamov A."/>
            <person name="Schmidt O."/>
            <person name="Schmutz J."/>
            <person name="Skrede I."/>
            <person name="Stenlid J."/>
            <person name="Wiebenga A."/>
            <person name="Xie X."/>
            <person name="Kues U."/>
            <person name="Hibbett D.S."/>
            <person name="Hoffmeister D."/>
            <person name="Hogberg N."/>
            <person name="Martin F."/>
            <person name="Grigoriev I.V."/>
            <person name="Watkinson S.C."/>
        </authorList>
    </citation>
    <scope>NUCLEOTIDE SEQUENCE</scope>
    <source>
        <strain evidence="2">S7.9</strain>
    </source>
</reference>